<dbReference type="EMBL" id="CP126970">
    <property type="protein sequence ID" value="WIM70529.1"/>
    <property type="molecule type" value="Genomic_DNA"/>
</dbReference>
<evidence type="ECO:0000313" key="2">
    <source>
        <dbReference type="Proteomes" id="UP001238805"/>
    </source>
</evidence>
<evidence type="ECO:0008006" key="3">
    <source>
        <dbReference type="Google" id="ProtNLM"/>
    </source>
</evidence>
<evidence type="ECO:0000313" key="1">
    <source>
        <dbReference type="EMBL" id="WIM70529.1"/>
    </source>
</evidence>
<protein>
    <recommendedName>
        <fullName evidence="3">DUF393 domain-containing protein</fullName>
    </recommendedName>
</protein>
<gene>
    <name evidence="1" type="ORF">QP029_01355</name>
</gene>
<reference evidence="1 2" key="1">
    <citation type="submission" date="2023-05" db="EMBL/GenBank/DDBJ databases">
        <title>Corynebacterium suedekumii sp. nov. and Corynebacterium breve sp. nov. isolated from raw cow's milk.</title>
        <authorList>
            <person name="Baer M.K."/>
            <person name="Mehl L."/>
            <person name="Hellmuth R."/>
            <person name="Marke G."/>
            <person name="Lipski A."/>
        </authorList>
    </citation>
    <scope>NUCLEOTIDE SEQUENCE [LARGE SCALE GENOMIC DNA]</scope>
    <source>
        <strain evidence="1 2">LM112</strain>
    </source>
</reference>
<dbReference type="InterPro" id="IPR007263">
    <property type="entry name" value="DCC1-like"/>
</dbReference>
<sequence>MIFLYDRDCGFCQRSAEALVRLAPGVDVRPAGLRHHAIFRAGGEDHLGHRAIGRALATAGRNLPVRLLGRIFGTPVLDPVFSTAYRLIAGQRHRLSRLVGEPACRVPGQ</sequence>
<name>A0ABY8VLR6_9CORY</name>
<accession>A0ABY8VLR6</accession>
<dbReference type="RefSeq" id="WP_284875117.1">
    <property type="nucleotide sequence ID" value="NZ_CP126970.1"/>
</dbReference>
<dbReference type="Pfam" id="PF04134">
    <property type="entry name" value="DCC1-like"/>
    <property type="match status" value="1"/>
</dbReference>
<keyword evidence="2" id="KW-1185">Reference proteome</keyword>
<dbReference type="Proteomes" id="UP001238805">
    <property type="component" value="Chromosome"/>
</dbReference>
<proteinExistence type="predicted"/>
<organism evidence="1 2">
    <name type="scientific">Corynebacterium suedekumii</name>
    <dbReference type="NCBI Taxonomy" id="3049801"/>
    <lineage>
        <taxon>Bacteria</taxon>
        <taxon>Bacillati</taxon>
        <taxon>Actinomycetota</taxon>
        <taxon>Actinomycetes</taxon>
        <taxon>Mycobacteriales</taxon>
        <taxon>Corynebacteriaceae</taxon>
        <taxon>Corynebacterium</taxon>
    </lineage>
</organism>